<evidence type="ECO:0000256" key="2">
    <source>
        <dbReference type="ARBA" id="ARBA00022475"/>
    </source>
</evidence>
<feature type="transmembrane region" description="Helical" evidence="6">
    <location>
        <begin position="451"/>
        <end position="475"/>
    </location>
</feature>
<feature type="transmembrane region" description="Helical" evidence="6">
    <location>
        <begin position="28"/>
        <end position="46"/>
    </location>
</feature>
<dbReference type="PANTHER" id="PTHR34820">
    <property type="entry name" value="INNER MEMBRANE PROTEIN YEBZ"/>
    <property type="match status" value="1"/>
</dbReference>
<protein>
    <submittedName>
        <fullName evidence="8">Putative copper resistance protein D</fullName>
    </submittedName>
</protein>
<feature type="transmembrane region" description="Helical" evidence="6">
    <location>
        <begin position="532"/>
        <end position="555"/>
    </location>
</feature>
<dbReference type="PANTHER" id="PTHR34820:SF4">
    <property type="entry name" value="INNER MEMBRANE PROTEIN YEBZ"/>
    <property type="match status" value="1"/>
</dbReference>
<feature type="transmembrane region" description="Helical" evidence="6">
    <location>
        <begin position="153"/>
        <end position="173"/>
    </location>
</feature>
<organism evidence="8 9">
    <name type="scientific">Rudaeicoccus suwonensis</name>
    <dbReference type="NCBI Taxonomy" id="657409"/>
    <lineage>
        <taxon>Bacteria</taxon>
        <taxon>Bacillati</taxon>
        <taxon>Actinomycetota</taxon>
        <taxon>Actinomycetes</taxon>
        <taxon>Micrococcales</taxon>
        <taxon>Dermacoccaceae</taxon>
        <taxon>Rudaeicoccus</taxon>
    </lineage>
</organism>
<dbReference type="InterPro" id="IPR032694">
    <property type="entry name" value="CopC/D"/>
</dbReference>
<keyword evidence="3 6" id="KW-0812">Transmembrane</keyword>
<feature type="transmembrane region" description="Helical" evidence="6">
    <location>
        <begin position="103"/>
        <end position="127"/>
    </location>
</feature>
<comment type="caution">
    <text evidence="8">The sequence shown here is derived from an EMBL/GenBank/DDBJ whole genome shotgun (WGS) entry which is preliminary data.</text>
</comment>
<dbReference type="AlphaFoldDB" id="A0A561E6W6"/>
<dbReference type="InterPro" id="IPR019108">
    <property type="entry name" value="Caa3_assmbl_CtaG-rel"/>
</dbReference>
<evidence type="ECO:0000256" key="5">
    <source>
        <dbReference type="ARBA" id="ARBA00023136"/>
    </source>
</evidence>
<feature type="transmembrane region" description="Helical" evidence="6">
    <location>
        <begin position="496"/>
        <end position="520"/>
    </location>
</feature>
<gene>
    <name evidence="8" type="ORF">BKA23_0113</name>
</gene>
<feature type="transmembrane region" description="Helical" evidence="6">
    <location>
        <begin position="180"/>
        <end position="200"/>
    </location>
</feature>
<feature type="transmembrane region" description="Helical" evidence="6">
    <location>
        <begin position="66"/>
        <end position="91"/>
    </location>
</feature>
<evidence type="ECO:0000256" key="4">
    <source>
        <dbReference type="ARBA" id="ARBA00022989"/>
    </source>
</evidence>
<feature type="transmembrane region" description="Helical" evidence="6">
    <location>
        <begin position="243"/>
        <end position="268"/>
    </location>
</feature>
<evidence type="ECO:0000256" key="6">
    <source>
        <dbReference type="SAM" id="Phobius"/>
    </source>
</evidence>
<keyword evidence="5 6" id="KW-0472">Membrane</keyword>
<sequence>MIRAATYSRVMHPEPAAPARRVTTHPGWLTAALATGLVVCAATARFTGAVDPLQLLDPGVIVRWGIPLTTVAGELSMSLTIGLLLLGGFLVPETGTSARRMRTARYAAWSATAWAVTGVVGGILSYADVSGQHLGAPGFWSGAWSATWQLELLRAPAVSTLIAMIVAVCAYAAPRRSGQAWLCALAAFAILPLALVGHAAGSSDHDAAVNSLAFHLVGAAVWVGGLLALLVMWSRLGKGAPAVVARFSTVATWCFVAVGLSGVLNAWIRLGGADGLTSRYGAVVLAKIAALGILGGLGLQQRRRVVAALQRGGGAPVRALFVRFAGVEVVVMGVAIGLAAALARSAPPIPQTSVERADPALALTGYPTPPALHAMSWLTQWRVEWLFTAVAVVAVLVYLKWVLRLHRRGDRWPWTRTVVWCLGWVLFVYLVDGAPGVYGRVMFSAHMLGHMGISMMVPILLVRGAGVTLALRALPKRGDDTLGPREILLSVVHSRVFAVLANPVVASVLVLGTLVTFYYSPWFDFALRTHTGHVLMVTHFMVSGYIYAWALVGVDPGPRRWSPPARLLVLLVTICFHAFFGVALMTGTTVLAPDFFTTLHLPWVVSPLVDQQSAGTIAWGAGELPTLILAMLLAGEWYRRDRADGARAERQAERDGDAELRAYNDYLAARAKSVAGSSREKD</sequence>
<dbReference type="EMBL" id="VIVQ01000001">
    <property type="protein sequence ID" value="TWE11351.1"/>
    <property type="molecule type" value="Genomic_DNA"/>
</dbReference>
<evidence type="ECO:0000313" key="8">
    <source>
        <dbReference type="EMBL" id="TWE11351.1"/>
    </source>
</evidence>
<dbReference type="Pfam" id="PF09678">
    <property type="entry name" value="Caa3_CtaG"/>
    <property type="match status" value="1"/>
</dbReference>
<evidence type="ECO:0000256" key="3">
    <source>
        <dbReference type="ARBA" id="ARBA00022692"/>
    </source>
</evidence>
<keyword evidence="9" id="KW-1185">Reference proteome</keyword>
<feature type="transmembrane region" description="Helical" evidence="6">
    <location>
        <begin position="567"/>
        <end position="592"/>
    </location>
</feature>
<dbReference type="GO" id="GO:0005886">
    <property type="term" value="C:plasma membrane"/>
    <property type="evidence" value="ECO:0007669"/>
    <property type="project" value="UniProtKB-SubCell"/>
</dbReference>
<feature type="transmembrane region" description="Helical" evidence="6">
    <location>
        <begin position="280"/>
        <end position="299"/>
    </location>
</feature>
<accession>A0A561E6W6</accession>
<evidence type="ECO:0000313" key="9">
    <source>
        <dbReference type="Proteomes" id="UP000318297"/>
    </source>
</evidence>
<feature type="transmembrane region" description="Helical" evidence="6">
    <location>
        <begin position="320"/>
        <end position="343"/>
    </location>
</feature>
<dbReference type="Pfam" id="PF05425">
    <property type="entry name" value="CopD"/>
    <property type="match status" value="1"/>
</dbReference>
<reference evidence="8 9" key="1">
    <citation type="submission" date="2019-06" db="EMBL/GenBank/DDBJ databases">
        <title>Sequencing the genomes of 1000 actinobacteria strains.</title>
        <authorList>
            <person name="Klenk H.-P."/>
        </authorList>
    </citation>
    <scope>NUCLEOTIDE SEQUENCE [LARGE SCALE GENOMIC DNA]</scope>
    <source>
        <strain evidence="8 9">DSM 19560</strain>
    </source>
</reference>
<feature type="domain" description="Copper resistance protein D" evidence="7">
    <location>
        <begin position="242"/>
        <end position="342"/>
    </location>
</feature>
<keyword evidence="4 6" id="KW-1133">Transmembrane helix</keyword>
<dbReference type="Proteomes" id="UP000318297">
    <property type="component" value="Unassembled WGS sequence"/>
</dbReference>
<name>A0A561E6W6_9MICO</name>
<dbReference type="GO" id="GO:0006825">
    <property type="term" value="P:copper ion transport"/>
    <property type="evidence" value="ECO:0007669"/>
    <property type="project" value="InterPro"/>
</dbReference>
<evidence type="ECO:0000256" key="1">
    <source>
        <dbReference type="ARBA" id="ARBA00004651"/>
    </source>
</evidence>
<proteinExistence type="predicted"/>
<feature type="transmembrane region" description="Helical" evidence="6">
    <location>
        <begin position="414"/>
        <end position="431"/>
    </location>
</feature>
<dbReference type="InterPro" id="IPR008457">
    <property type="entry name" value="Cu-R_CopD_dom"/>
</dbReference>
<comment type="subcellular location">
    <subcellularLocation>
        <location evidence="1">Cell membrane</location>
        <topology evidence="1">Multi-pass membrane protein</topology>
    </subcellularLocation>
</comment>
<evidence type="ECO:0000259" key="7">
    <source>
        <dbReference type="Pfam" id="PF05425"/>
    </source>
</evidence>
<keyword evidence="2" id="KW-1003">Cell membrane</keyword>
<feature type="transmembrane region" description="Helical" evidence="6">
    <location>
        <begin position="612"/>
        <end position="634"/>
    </location>
</feature>
<feature type="transmembrane region" description="Helical" evidence="6">
    <location>
        <begin position="385"/>
        <end position="402"/>
    </location>
</feature>
<feature type="transmembrane region" description="Helical" evidence="6">
    <location>
        <begin position="212"/>
        <end position="231"/>
    </location>
</feature>